<evidence type="ECO:0000256" key="1">
    <source>
        <dbReference type="SAM" id="MobiDB-lite"/>
    </source>
</evidence>
<dbReference type="EMBL" id="LBYI01000007">
    <property type="protein sequence ID" value="KKR50749.1"/>
    <property type="molecule type" value="Genomic_DNA"/>
</dbReference>
<proteinExistence type="predicted"/>
<reference evidence="3 4" key="1">
    <citation type="journal article" date="2015" name="Nature">
        <title>rRNA introns, odd ribosomes, and small enigmatic genomes across a large radiation of phyla.</title>
        <authorList>
            <person name="Brown C.T."/>
            <person name="Hug L.A."/>
            <person name="Thomas B.C."/>
            <person name="Sharon I."/>
            <person name="Castelle C.J."/>
            <person name="Singh A."/>
            <person name="Wilkins M.J."/>
            <person name="Williams K.H."/>
            <person name="Banfield J.F."/>
        </authorList>
    </citation>
    <scope>NUCLEOTIDE SEQUENCE [LARGE SCALE GENOMIC DNA]</scope>
</reference>
<organism evidence="3 4">
    <name type="scientific">Candidatus Curtissbacteria bacterium GW2011_GWA1_40_16</name>
    <dbReference type="NCBI Taxonomy" id="1618405"/>
    <lineage>
        <taxon>Bacteria</taxon>
        <taxon>Candidatus Curtissiibacteriota</taxon>
    </lineage>
</organism>
<dbReference type="AlphaFoldDB" id="A0A0G0RDH4"/>
<evidence type="ECO:0000313" key="4">
    <source>
        <dbReference type="Proteomes" id="UP000034531"/>
    </source>
</evidence>
<sequence>MSQQSKKQFKLTNSKSSANPETLLPTDKIIALAKSAGVDFGPGNPAERIRYFIKLGILPHAQRRSYLDPASNLPTAPIGHLPYSSVKKLIEVDRLYKTGKTYPQIAQKLNEEEKQALAAKEQQTKTKGIKNSQQAPQALPAIHFFPKIGLNKKDVENTLAQNQKKIEKIVEKKLAEQAEITQAVSSYVSGNIAPTKISRLSYTIRGMVTITVITGLVSAAIFAGTKLSQKAKEAGDISRQLGASNQNLGTVLAASSANHKFYIDADTEISGSTTFIGPITAPNVIYGLTGGTGVTVTAGQRPTVSIDTSTVVSSLNSTTGDLTVKGSGGTSVSTSGSTITISSTSGLTSEADTLSTVTGRGATTSTALTLSGGISVDSSSTFSSDTDFTLAGTENVTIANTSYSTATYGLFDVDATSTTASTRALEVNFTYSNTTAASVGYGTYSTIAHTNSTNANTLYGTYLTLTDSVALGNTDIGQRIVVTNDGASSATKNVYGSYISATGTNATGSNDQFVYGIYASATGDAGGIQTVYGIYATASTGDTTYAGYFSGDVKIANTGNLILATNTADTVLYNDGTKVALSSVPSTGGQCLLSVIGGPPGWGNCASGASSPFQSIGGVIDKFALTDEVDLTYGSAGDVQLEIKDTSSITPTADALQINLNNTTAGIIQNVDGIQVSIRGGDGTGNTVAAERLSLSTGTPAPTGDETFLALDIDGITGTSASEYAIRIGTNWDRDLSFTDTTPTITIGNTGTLTISDGTNTLLTLADNSNAGDLGITGDLTVSGGDIVLGTTSIFSGGDTASLNNIDAI</sequence>
<feature type="compositionally biased region" description="Polar residues" evidence="1">
    <location>
        <begin position="1"/>
        <end position="20"/>
    </location>
</feature>
<feature type="region of interest" description="Disordered" evidence="1">
    <location>
        <begin position="1"/>
        <end position="21"/>
    </location>
</feature>
<feature type="non-terminal residue" evidence="3">
    <location>
        <position position="809"/>
    </location>
</feature>
<evidence type="ECO:0000313" key="3">
    <source>
        <dbReference type="EMBL" id="KKR50749.1"/>
    </source>
</evidence>
<comment type="caution">
    <text evidence="3">The sequence shown here is derived from an EMBL/GenBank/DDBJ whole genome shotgun (WGS) entry which is preliminary data.</text>
</comment>
<keyword evidence="2" id="KW-0472">Membrane</keyword>
<gene>
    <name evidence="3" type="ORF">UT84_C0007G0020</name>
</gene>
<keyword evidence="2" id="KW-1133">Transmembrane helix</keyword>
<feature type="transmembrane region" description="Helical" evidence="2">
    <location>
        <begin position="202"/>
        <end position="223"/>
    </location>
</feature>
<name>A0A0G0RDH4_9BACT</name>
<evidence type="ECO:0000256" key="2">
    <source>
        <dbReference type="SAM" id="Phobius"/>
    </source>
</evidence>
<keyword evidence="2" id="KW-0812">Transmembrane</keyword>
<dbReference type="Proteomes" id="UP000034531">
    <property type="component" value="Unassembled WGS sequence"/>
</dbReference>
<protein>
    <submittedName>
        <fullName evidence="3">Uncharacterized protein</fullName>
    </submittedName>
</protein>
<accession>A0A0G0RDH4</accession>